<evidence type="ECO:0000256" key="2">
    <source>
        <dbReference type="ARBA" id="ARBA00022723"/>
    </source>
</evidence>
<dbReference type="GO" id="GO:0006508">
    <property type="term" value="P:proteolysis"/>
    <property type="evidence" value="ECO:0007669"/>
    <property type="project" value="UniProtKB-KW"/>
</dbReference>
<evidence type="ECO:0000256" key="4">
    <source>
        <dbReference type="SAM" id="MobiDB-lite"/>
    </source>
</evidence>
<dbReference type="PANTHER" id="PTHR42648">
    <property type="entry name" value="TRANSPOSASE, PUTATIVE-RELATED"/>
    <property type="match status" value="1"/>
</dbReference>
<dbReference type="InterPro" id="IPR025724">
    <property type="entry name" value="GAG-pre-integrase_dom"/>
</dbReference>
<dbReference type="GO" id="GO:0003676">
    <property type="term" value="F:nucleic acid binding"/>
    <property type="evidence" value="ECO:0007669"/>
    <property type="project" value="InterPro"/>
</dbReference>
<dbReference type="PANTHER" id="PTHR42648:SF28">
    <property type="entry name" value="TRANSPOSON-ENCODED PROTEIN WITH RIBONUCLEASE H-LIKE AND RETROVIRUS ZINC FINGER-LIKE DOMAINS"/>
    <property type="match status" value="1"/>
</dbReference>
<dbReference type="GO" id="GO:0015074">
    <property type="term" value="P:DNA integration"/>
    <property type="evidence" value="ECO:0007669"/>
    <property type="project" value="InterPro"/>
</dbReference>
<feature type="region of interest" description="Disordered" evidence="4">
    <location>
        <begin position="158"/>
        <end position="185"/>
    </location>
</feature>
<evidence type="ECO:0000259" key="5">
    <source>
        <dbReference type="PROSITE" id="PS50994"/>
    </source>
</evidence>
<dbReference type="InterPro" id="IPR057670">
    <property type="entry name" value="SH3_retrovirus"/>
</dbReference>
<proteinExistence type="predicted"/>
<accession>A0A5A7TUE4</accession>
<dbReference type="InterPro" id="IPR054722">
    <property type="entry name" value="PolX-like_BBD"/>
</dbReference>
<dbReference type="EMBL" id="SSTD01004451">
    <property type="protein sequence ID" value="TYK23595.1"/>
    <property type="molecule type" value="Genomic_DNA"/>
</dbReference>
<evidence type="ECO:0000313" key="6">
    <source>
        <dbReference type="EMBL" id="KAA0045141.1"/>
    </source>
</evidence>
<gene>
    <name evidence="7" type="ORF">E5676_scaffold500G001070</name>
    <name evidence="6" type="ORF">E6C27_scaffold30G001400</name>
</gene>
<dbReference type="InterPro" id="IPR036397">
    <property type="entry name" value="RNaseH_sf"/>
</dbReference>
<evidence type="ECO:0000256" key="3">
    <source>
        <dbReference type="ARBA" id="ARBA00022801"/>
    </source>
</evidence>
<dbReference type="Pfam" id="PF13976">
    <property type="entry name" value="gag_pre-integrs"/>
    <property type="match status" value="1"/>
</dbReference>
<feature type="domain" description="Integrase catalytic" evidence="5">
    <location>
        <begin position="365"/>
        <end position="537"/>
    </location>
</feature>
<feature type="compositionally biased region" description="Basic and acidic residues" evidence="4">
    <location>
        <begin position="158"/>
        <end position="175"/>
    </location>
</feature>
<dbReference type="Pfam" id="PF25597">
    <property type="entry name" value="SH3_retrovirus"/>
    <property type="match status" value="1"/>
</dbReference>
<dbReference type="PROSITE" id="PS50994">
    <property type="entry name" value="INTEGRASE"/>
    <property type="match status" value="1"/>
</dbReference>
<organism evidence="6 8">
    <name type="scientific">Cucumis melo var. makuwa</name>
    <name type="common">Oriental melon</name>
    <dbReference type="NCBI Taxonomy" id="1194695"/>
    <lineage>
        <taxon>Eukaryota</taxon>
        <taxon>Viridiplantae</taxon>
        <taxon>Streptophyta</taxon>
        <taxon>Embryophyta</taxon>
        <taxon>Tracheophyta</taxon>
        <taxon>Spermatophyta</taxon>
        <taxon>Magnoliopsida</taxon>
        <taxon>eudicotyledons</taxon>
        <taxon>Gunneridae</taxon>
        <taxon>Pentapetalae</taxon>
        <taxon>rosids</taxon>
        <taxon>fabids</taxon>
        <taxon>Cucurbitales</taxon>
        <taxon>Cucurbitaceae</taxon>
        <taxon>Benincaseae</taxon>
        <taxon>Cucumis</taxon>
    </lineage>
</organism>
<sequence length="893" mass="102031">MASTRFEVSKFNGNGDFALWRKKIRVILVQHKVAKILDEERLPENITESEKRDMDEMAYSTILLYLSDEVLRLVDDATTTGELWKKLESLYLTKSLPNKIYIKEKFFGCKMDQSKSLEENLDEFQKIIVDLNNIVLDALKTRNLEIKKECKDDELLMARGRSEKKSGKGKERSSREASTSEANVTDGYNSAEIVDGYDSTETGYESTEKGDGGKVLLGDNGTCDVKGTGSVQIATHDGMVRILTNVRYVPKLNRNLISLGELDRSGCTIKSENRVMKVTKGSLVKLRGTLRHGLYVLEDTRVSGSAAIASGKVTDMFMLWHKRLAHVSERGLQALSQQGLLGGVKNVELSFCEHCIMGKSTRVKFGKGKHTAKGILDYVHSDLWGHMKEASMGGLRYFISIIDDFSRKVWIYPLKQKDEAFGKFLEWKKQVEKQTGRKIKYLRTDNGLEFVNNKFNNFCKSEGITRHFTVTYTPQQNGLAERFNKTIMEHTRCLLTNASLPLKFWGEAAQTTCYLINRSLSNALNLKTPHEVWIGKAPSLDHLGVFGCTTYTHVKDGKLNKRALKCMFIGYPQGVKGYKLWCLEKGMKKCIISRDVTFNETEMPYCVKEQQKQQTGDHLTRDRAQRERHAPIRYGYADLVAYALTCATDGIEAEPLTFEEAIVSDSKKQWKDAMEAELFSLHKNQTWSLVPNLLIRNSFNQNGFTKLSQMDVTTALLHGELEEVIYMAQPKGYEVKGKEDMVCRLHKSLYGLKQSLQENGECVGNKGFFRRTVARQENLLMSVENNGIPDAFLRISRRCAVALENPLYKRFSSVFHRMKLKGEREERTALRLPFHRHYRRRLPFHRRCRCSAAVCHLSFKDVTVGLHNDGQKKNLEQVFLFDLQPTFPKRRLN</sequence>
<dbReference type="Proteomes" id="UP000321393">
    <property type="component" value="Unassembled WGS sequence"/>
</dbReference>
<dbReference type="InterPro" id="IPR012337">
    <property type="entry name" value="RNaseH-like_sf"/>
</dbReference>
<comment type="caution">
    <text evidence="6">The sequence shown here is derived from an EMBL/GenBank/DDBJ whole genome shotgun (WGS) entry which is preliminary data.</text>
</comment>
<evidence type="ECO:0000313" key="7">
    <source>
        <dbReference type="EMBL" id="TYK23595.1"/>
    </source>
</evidence>
<evidence type="ECO:0000256" key="1">
    <source>
        <dbReference type="ARBA" id="ARBA00022670"/>
    </source>
</evidence>
<dbReference type="Pfam" id="PF22936">
    <property type="entry name" value="Pol_BBD"/>
    <property type="match status" value="1"/>
</dbReference>
<dbReference type="Gene3D" id="3.30.420.10">
    <property type="entry name" value="Ribonuclease H-like superfamily/Ribonuclease H"/>
    <property type="match status" value="1"/>
</dbReference>
<dbReference type="GO" id="GO:0008233">
    <property type="term" value="F:peptidase activity"/>
    <property type="evidence" value="ECO:0007669"/>
    <property type="project" value="UniProtKB-KW"/>
</dbReference>
<dbReference type="Proteomes" id="UP000321947">
    <property type="component" value="Unassembled WGS sequence"/>
</dbReference>
<protein>
    <submittedName>
        <fullName evidence="6">Retrovirus-related Pol polyprotein from transposon TNT 1-94</fullName>
    </submittedName>
</protein>
<dbReference type="SUPFAM" id="SSF53098">
    <property type="entry name" value="Ribonuclease H-like"/>
    <property type="match status" value="1"/>
</dbReference>
<name>A0A5A7TUE4_CUCMM</name>
<reference evidence="8 9" key="1">
    <citation type="submission" date="2019-08" db="EMBL/GenBank/DDBJ databases">
        <title>Draft genome sequences of two oriental melons (Cucumis melo L. var makuwa).</title>
        <authorList>
            <person name="Kwon S.-Y."/>
        </authorList>
    </citation>
    <scope>NUCLEOTIDE SEQUENCE [LARGE SCALE GENOMIC DNA]</scope>
    <source>
        <strain evidence="9">cv. Chang Bougi</strain>
        <strain evidence="8">cv. SW 3</strain>
        <tissue evidence="6">Leaf</tissue>
    </source>
</reference>
<dbReference type="Pfam" id="PF14223">
    <property type="entry name" value="Retrotran_gag_2"/>
    <property type="match status" value="1"/>
</dbReference>
<dbReference type="OrthoDB" id="1729718at2759"/>
<dbReference type="EMBL" id="SSTE01014747">
    <property type="protein sequence ID" value="KAA0045141.1"/>
    <property type="molecule type" value="Genomic_DNA"/>
</dbReference>
<keyword evidence="3" id="KW-0378">Hydrolase</keyword>
<keyword evidence="2" id="KW-0479">Metal-binding</keyword>
<evidence type="ECO:0000313" key="9">
    <source>
        <dbReference type="Proteomes" id="UP000321947"/>
    </source>
</evidence>
<dbReference type="Pfam" id="PF07727">
    <property type="entry name" value="RVT_2"/>
    <property type="match status" value="1"/>
</dbReference>
<evidence type="ECO:0000313" key="8">
    <source>
        <dbReference type="Proteomes" id="UP000321393"/>
    </source>
</evidence>
<dbReference type="AlphaFoldDB" id="A0A5A7TUE4"/>
<dbReference type="GO" id="GO:0046872">
    <property type="term" value="F:metal ion binding"/>
    <property type="evidence" value="ECO:0007669"/>
    <property type="project" value="UniProtKB-KW"/>
</dbReference>
<dbReference type="InterPro" id="IPR001584">
    <property type="entry name" value="Integrase_cat-core"/>
</dbReference>
<dbReference type="Pfam" id="PF00665">
    <property type="entry name" value="rve"/>
    <property type="match status" value="1"/>
</dbReference>
<keyword evidence="1" id="KW-0645">Protease</keyword>
<dbReference type="InterPro" id="IPR013103">
    <property type="entry name" value="RVT_2"/>
</dbReference>
<dbReference type="InterPro" id="IPR039537">
    <property type="entry name" value="Retrotran_Ty1/copia-like"/>
</dbReference>